<evidence type="ECO:0000313" key="8">
    <source>
        <dbReference type="EMBL" id="KRK19205.1"/>
    </source>
</evidence>
<comment type="cofactor">
    <cofactor evidence="6">
        <name>[2Fe-2S] cluster</name>
        <dbReference type="ChEBI" id="CHEBI:190135"/>
    </cofactor>
</comment>
<comment type="cofactor">
    <cofactor evidence="7">
        <name>[2Fe-2S] cluster</name>
        <dbReference type="ChEBI" id="CHEBI:190135"/>
    </cofactor>
    <text evidence="7">Binds 1 [2Fe-2S] cluster.</text>
</comment>
<dbReference type="InterPro" id="IPR036249">
    <property type="entry name" value="Thioredoxin-like_sf"/>
</dbReference>
<dbReference type="SUPFAM" id="SSF52833">
    <property type="entry name" value="Thioredoxin-like"/>
    <property type="match status" value="1"/>
</dbReference>
<comment type="caution">
    <text evidence="8">The sequence shown here is derived from an EMBL/GenBank/DDBJ whole genome shotgun (WGS) entry which is preliminary data.</text>
</comment>
<dbReference type="eggNOG" id="COG1905">
    <property type="taxonomic scope" value="Bacteria"/>
</dbReference>
<organism evidence="8 9">
    <name type="scientific">Loigolactobacillus coryniformis subsp. coryniformis KCTC 3167 = DSM 20001</name>
    <dbReference type="NCBI Taxonomy" id="913848"/>
    <lineage>
        <taxon>Bacteria</taxon>
        <taxon>Bacillati</taxon>
        <taxon>Bacillota</taxon>
        <taxon>Bacilli</taxon>
        <taxon>Lactobacillales</taxon>
        <taxon>Lactobacillaceae</taxon>
        <taxon>Loigolactobacillus</taxon>
    </lineage>
</organism>
<dbReference type="AlphaFoldDB" id="A0A0R1FC15"/>
<dbReference type="InterPro" id="IPR042128">
    <property type="entry name" value="NuoE_dom"/>
</dbReference>
<keyword evidence="3 7" id="KW-0479">Metal-binding</keyword>
<name>A0A0R1FC15_9LACO</name>
<dbReference type="Gene3D" id="3.40.30.10">
    <property type="entry name" value="Glutaredoxin"/>
    <property type="match status" value="1"/>
</dbReference>
<evidence type="ECO:0000256" key="6">
    <source>
        <dbReference type="ARBA" id="ARBA00034078"/>
    </source>
</evidence>
<dbReference type="EMBL" id="AZCN01000002">
    <property type="protein sequence ID" value="KRK19205.1"/>
    <property type="molecule type" value="Genomic_DNA"/>
</dbReference>
<dbReference type="GO" id="GO:0046872">
    <property type="term" value="F:metal ion binding"/>
    <property type="evidence" value="ECO:0007669"/>
    <property type="project" value="UniProtKB-KW"/>
</dbReference>
<feature type="binding site" evidence="7">
    <location>
        <position position="81"/>
    </location>
    <ligand>
        <name>[2Fe-2S] cluster</name>
        <dbReference type="ChEBI" id="CHEBI:190135"/>
    </ligand>
</feature>
<evidence type="ECO:0000256" key="7">
    <source>
        <dbReference type="PIRSR" id="PIRSR000216-1"/>
    </source>
</evidence>
<evidence type="ECO:0000256" key="3">
    <source>
        <dbReference type="ARBA" id="ARBA00022723"/>
    </source>
</evidence>
<proteinExistence type="inferred from homology"/>
<dbReference type="GeneID" id="65916806"/>
<dbReference type="PANTHER" id="PTHR10371">
    <property type="entry name" value="NADH DEHYDROGENASE UBIQUINONE FLAVOPROTEIN 2, MITOCHONDRIAL"/>
    <property type="match status" value="1"/>
</dbReference>
<evidence type="ECO:0000256" key="5">
    <source>
        <dbReference type="ARBA" id="ARBA00023014"/>
    </source>
</evidence>
<keyword evidence="2 7" id="KW-0001">2Fe-2S</keyword>
<keyword evidence="5 7" id="KW-0411">Iron-sulfur</keyword>
<dbReference type="Pfam" id="PF01257">
    <property type="entry name" value="2Fe-2S_thioredx"/>
    <property type="match status" value="1"/>
</dbReference>
<protein>
    <submittedName>
        <fullName evidence="8">Putative NAD-dependent formate dehydrogenase, gamma subunit</fullName>
    </submittedName>
</protein>
<evidence type="ECO:0000256" key="1">
    <source>
        <dbReference type="ARBA" id="ARBA00010643"/>
    </source>
</evidence>
<evidence type="ECO:0000313" key="9">
    <source>
        <dbReference type="Proteomes" id="UP000051181"/>
    </source>
</evidence>
<dbReference type="PANTHER" id="PTHR10371:SF3">
    <property type="entry name" value="NADH DEHYDROGENASE [UBIQUINONE] FLAVOPROTEIN 2, MITOCHONDRIAL"/>
    <property type="match status" value="1"/>
</dbReference>
<dbReference type="GO" id="GO:0051537">
    <property type="term" value="F:2 iron, 2 sulfur cluster binding"/>
    <property type="evidence" value="ECO:0007669"/>
    <property type="project" value="UniProtKB-KW"/>
</dbReference>
<evidence type="ECO:0000256" key="2">
    <source>
        <dbReference type="ARBA" id="ARBA00022714"/>
    </source>
</evidence>
<dbReference type="Gene3D" id="1.10.10.1590">
    <property type="entry name" value="NADH-quinone oxidoreductase subunit E"/>
    <property type="match status" value="1"/>
</dbReference>
<dbReference type="RefSeq" id="WP_010009772.1">
    <property type="nucleotide sequence ID" value="NZ_AZCN01000002.1"/>
</dbReference>
<keyword evidence="4 7" id="KW-0408">Iron</keyword>
<gene>
    <name evidence="8" type="ORF">FD22_GL000766</name>
</gene>
<comment type="similarity">
    <text evidence="1">Belongs to the complex I 24 kDa subunit family.</text>
</comment>
<dbReference type="InterPro" id="IPR002023">
    <property type="entry name" value="NuoE-like"/>
</dbReference>
<feature type="binding site" evidence="7">
    <location>
        <position position="126"/>
    </location>
    <ligand>
        <name>[2Fe-2S] cluster</name>
        <dbReference type="ChEBI" id="CHEBI:190135"/>
    </ligand>
</feature>
<dbReference type="CDD" id="cd03064">
    <property type="entry name" value="TRX_Fd_NuoE"/>
    <property type="match status" value="1"/>
</dbReference>
<feature type="binding site" evidence="7">
    <location>
        <position position="122"/>
    </location>
    <ligand>
        <name>[2Fe-2S] cluster</name>
        <dbReference type="ChEBI" id="CHEBI:190135"/>
    </ligand>
</feature>
<dbReference type="Proteomes" id="UP000051181">
    <property type="component" value="Unassembled WGS sequence"/>
</dbReference>
<dbReference type="GO" id="GO:0003954">
    <property type="term" value="F:NADH dehydrogenase activity"/>
    <property type="evidence" value="ECO:0007669"/>
    <property type="project" value="TreeGrafter"/>
</dbReference>
<dbReference type="InterPro" id="IPR041921">
    <property type="entry name" value="NuoE_N"/>
</dbReference>
<sequence>MANLTINEKNEIIDRYQANPEQALNILVDLQFASTDGYIDQKTAQLVAKRVGVTETRIYELISFYAILKEKTQARYVLKICNSAPCRFSGEPLVSRSLKEILGVNENEMTADGLFLYHGIPCVGACAQTPFIKIKDRVFPNLTAQQIVQLISDLRAGRYPAL</sequence>
<dbReference type="PATRIC" id="fig|913848.6.peg.795"/>
<evidence type="ECO:0000256" key="4">
    <source>
        <dbReference type="ARBA" id="ARBA00023004"/>
    </source>
</evidence>
<reference evidence="8 9" key="1">
    <citation type="journal article" date="2015" name="Genome Announc.">
        <title>Expanding the biotechnology potential of lactobacilli through comparative genomics of 213 strains and associated genera.</title>
        <authorList>
            <person name="Sun Z."/>
            <person name="Harris H.M."/>
            <person name="McCann A."/>
            <person name="Guo C."/>
            <person name="Argimon S."/>
            <person name="Zhang W."/>
            <person name="Yang X."/>
            <person name="Jeffery I.B."/>
            <person name="Cooney J.C."/>
            <person name="Kagawa T.F."/>
            <person name="Liu W."/>
            <person name="Song Y."/>
            <person name="Salvetti E."/>
            <person name="Wrobel A."/>
            <person name="Rasinkangas P."/>
            <person name="Parkhill J."/>
            <person name="Rea M.C."/>
            <person name="O'Sullivan O."/>
            <person name="Ritari J."/>
            <person name="Douillard F.P."/>
            <person name="Paul Ross R."/>
            <person name="Yang R."/>
            <person name="Briner A.E."/>
            <person name="Felis G.E."/>
            <person name="de Vos W.M."/>
            <person name="Barrangou R."/>
            <person name="Klaenhammer T.R."/>
            <person name="Caufield P.W."/>
            <person name="Cui Y."/>
            <person name="Zhang H."/>
            <person name="O'Toole P.W."/>
        </authorList>
    </citation>
    <scope>NUCLEOTIDE SEQUENCE [LARGE SCALE GENOMIC DNA]</scope>
    <source>
        <strain evidence="8 9">DSM 20001</strain>
    </source>
</reference>
<dbReference type="PIRSF" id="PIRSF000216">
    <property type="entry name" value="NADH_DH_24kDa"/>
    <property type="match status" value="1"/>
</dbReference>
<accession>A0A0R1FC15</accession>
<feature type="binding site" evidence="7">
    <location>
        <position position="86"/>
    </location>
    <ligand>
        <name>[2Fe-2S] cluster</name>
        <dbReference type="ChEBI" id="CHEBI:190135"/>
    </ligand>
</feature>